<dbReference type="EMBL" id="KV448606">
    <property type="protein sequence ID" value="OAX34483.1"/>
    <property type="molecule type" value="Genomic_DNA"/>
</dbReference>
<sequence>MPAWTIISPYEKDYARHPMRKSIFQLMKSAYSLLDPPNVPSTIGEGKHIAILEYELSQEKPGHPDLSSLVIHFRLSTQSATHIVVVFCDKQIEDKMQNVRISIPSEVTWATTDIYEFVVARSNFPAGLNSVDECDIARRVWKQVQAECYHKHLLELGGHTGLQPGDSLCSLCYANVLHCDSCQRASCESYECSGYSIFVKRCGRHHKMALCYQCISGQSLLQKYDSCTECELLGWRTCCNTASRFEPHAICPECSSGGMTCLCQKVWTCDFCVASEERNLGVLVLCPRCYRPFCSSCSYIDQCRRCNRVSLCYDCAEETSDVDLEVQQQMPAKLVASCFSCQAKLCDRCMLRPSFCSKCRCLLCPSCKGMCWECRLFERYSEL</sequence>
<accession>A0A1B7MPE8</accession>
<protein>
    <submittedName>
        <fullName evidence="1">Uncharacterized protein</fullName>
    </submittedName>
</protein>
<reference evidence="1 2" key="1">
    <citation type="submission" date="2016-06" db="EMBL/GenBank/DDBJ databases">
        <title>Comparative genomics of the ectomycorrhizal sister species Rhizopogon vinicolor and Rhizopogon vesiculosus (Basidiomycota: Boletales) reveals a divergence of the mating type B locus.</title>
        <authorList>
            <consortium name="DOE Joint Genome Institute"/>
            <person name="Mujic A.B."/>
            <person name="Kuo A."/>
            <person name="Tritt A."/>
            <person name="Lipzen A."/>
            <person name="Chen C."/>
            <person name="Johnson J."/>
            <person name="Sharma A."/>
            <person name="Barry K."/>
            <person name="Grigoriev I.V."/>
            <person name="Spatafora J.W."/>
        </authorList>
    </citation>
    <scope>NUCLEOTIDE SEQUENCE [LARGE SCALE GENOMIC DNA]</scope>
    <source>
        <strain evidence="1 2">AM-OR11-026</strain>
    </source>
</reference>
<keyword evidence="2" id="KW-1185">Reference proteome</keyword>
<dbReference type="AlphaFoldDB" id="A0A1B7MPE8"/>
<name>A0A1B7MPE8_9AGAM</name>
<organism evidence="1 2">
    <name type="scientific">Rhizopogon vinicolor AM-OR11-026</name>
    <dbReference type="NCBI Taxonomy" id="1314800"/>
    <lineage>
        <taxon>Eukaryota</taxon>
        <taxon>Fungi</taxon>
        <taxon>Dikarya</taxon>
        <taxon>Basidiomycota</taxon>
        <taxon>Agaricomycotina</taxon>
        <taxon>Agaricomycetes</taxon>
        <taxon>Agaricomycetidae</taxon>
        <taxon>Boletales</taxon>
        <taxon>Suillineae</taxon>
        <taxon>Rhizopogonaceae</taxon>
        <taxon>Rhizopogon</taxon>
    </lineage>
</organism>
<dbReference type="Proteomes" id="UP000092154">
    <property type="component" value="Unassembled WGS sequence"/>
</dbReference>
<dbReference type="OrthoDB" id="2603818at2759"/>
<evidence type="ECO:0000313" key="1">
    <source>
        <dbReference type="EMBL" id="OAX34483.1"/>
    </source>
</evidence>
<proteinExistence type="predicted"/>
<dbReference type="InParanoid" id="A0A1B7MPE8"/>
<gene>
    <name evidence="1" type="ORF">K503DRAFT_774494</name>
</gene>
<evidence type="ECO:0000313" key="2">
    <source>
        <dbReference type="Proteomes" id="UP000092154"/>
    </source>
</evidence>